<protein>
    <submittedName>
        <fullName evidence="3">TolA-binding protein</fullName>
    </submittedName>
</protein>
<feature type="transmembrane region" description="Helical" evidence="2">
    <location>
        <begin position="12"/>
        <end position="32"/>
    </location>
</feature>
<dbReference type="CDD" id="cd00198">
    <property type="entry name" value="vWFA"/>
    <property type="match status" value="1"/>
</dbReference>
<dbReference type="SUPFAM" id="SSF53300">
    <property type="entry name" value="vWA-like"/>
    <property type="match status" value="1"/>
</dbReference>
<evidence type="ECO:0000256" key="1">
    <source>
        <dbReference type="SAM" id="Coils"/>
    </source>
</evidence>
<dbReference type="AlphaFoldDB" id="A0A7W4W4V2"/>
<evidence type="ECO:0000313" key="4">
    <source>
        <dbReference type="Proteomes" id="UP000537130"/>
    </source>
</evidence>
<dbReference type="EMBL" id="JACHWY010000002">
    <property type="protein sequence ID" value="MBB3047501.1"/>
    <property type="molecule type" value="Genomic_DNA"/>
</dbReference>
<reference evidence="3 4" key="1">
    <citation type="submission" date="2020-08" db="EMBL/GenBank/DDBJ databases">
        <title>Genomic Encyclopedia of Type Strains, Phase III (KMG-III): the genomes of soil and plant-associated and newly described type strains.</title>
        <authorList>
            <person name="Whitman W."/>
        </authorList>
    </citation>
    <scope>NUCLEOTIDE SEQUENCE [LARGE SCALE GENOMIC DNA]</scope>
    <source>
        <strain evidence="3 4">CECT 8654</strain>
    </source>
</reference>
<keyword evidence="2" id="KW-0812">Transmembrane</keyword>
<keyword evidence="1" id="KW-0175">Coiled coil</keyword>
<organism evidence="3 4">
    <name type="scientific">Litorivivens lipolytica</name>
    <dbReference type="NCBI Taxonomy" id="1524264"/>
    <lineage>
        <taxon>Bacteria</taxon>
        <taxon>Pseudomonadati</taxon>
        <taxon>Pseudomonadota</taxon>
        <taxon>Gammaproteobacteria</taxon>
        <taxon>Litorivivens</taxon>
    </lineage>
</organism>
<dbReference type="InterPro" id="IPR036465">
    <property type="entry name" value="vWFA_dom_sf"/>
</dbReference>
<dbReference type="Gene3D" id="3.40.50.410">
    <property type="entry name" value="von Willebrand factor, type A domain"/>
    <property type="match status" value="1"/>
</dbReference>
<dbReference type="RefSeq" id="WP_183410283.1">
    <property type="nucleotide sequence ID" value="NZ_JACHWY010000002.1"/>
</dbReference>
<feature type="coiled-coil region" evidence="1">
    <location>
        <begin position="65"/>
        <end position="130"/>
    </location>
</feature>
<comment type="caution">
    <text evidence="3">The sequence shown here is derived from an EMBL/GenBank/DDBJ whole genome shotgun (WGS) entry which is preliminary data.</text>
</comment>
<dbReference type="Proteomes" id="UP000537130">
    <property type="component" value="Unassembled WGS sequence"/>
</dbReference>
<keyword evidence="2" id="KW-1133">Transmembrane helix</keyword>
<evidence type="ECO:0000313" key="3">
    <source>
        <dbReference type="EMBL" id="MBB3047501.1"/>
    </source>
</evidence>
<keyword evidence="2" id="KW-0472">Membrane</keyword>
<keyword evidence="4" id="KW-1185">Reference proteome</keyword>
<proteinExistence type="predicted"/>
<accession>A0A7W4W4V2</accession>
<gene>
    <name evidence="3" type="ORF">FHR99_001767</name>
</gene>
<name>A0A7W4W4V2_9GAMM</name>
<evidence type="ECO:0000256" key="2">
    <source>
        <dbReference type="SAM" id="Phobius"/>
    </source>
</evidence>
<sequence length="356" mass="39179">MSRRRGFEQFSMSFLDAMSCGLGAVILIFMIINHSTEIRATDTYKEVARNLSLIEQEVLEKRSALAALAAALQETETQLEAANREAASLKEIIDQEDDSDQEVRTREKNIQALTKELKAIEKQLDTLRDKQGEGDATRAFAGEGRRQYLTGLNVGGERILILLDSSTSMLGEKVVEVIRRRNMSDARKQASPKWQRALNAVDWLTTQIPADSQFQIYSFNTAVKPAIKGSEGKWLRTEKGKQLTEAIGALRSVVPENGTSLELAFKALTELSPAPDNVFLITDGLPTQDVSASQSGGVSGRERLRLFATAASRLPKSVPVNVILFPMEGDPFAASTYWALARNSGGVFLSPSEDWP</sequence>